<organism evidence="1 2">
    <name type="scientific">Geosmithia morbida</name>
    <dbReference type="NCBI Taxonomy" id="1094350"/>
    <lineage>
        <taxon>Eukaryota</taxon>
        <taxon>Fungi</taxon>
        <taxon>Dikarya</taxon>
        <taxon>Ascomycota</taxon>
        <taxon>Pezizomycotina</taxon>
        <taxon>Sordariomycetes</taxon>
        <taxon>Hypocreomycetidae</taxon>
        <taxon>Hypocreales</taxon>
        <taxon>Bionectriaceae</taxon>
        <taxon>Geosmithia</taxon>
    </lineage>
</organism>
<keyword evidence="1" id="KW-0808">Transferase</keyword>
<evidence type="ECO:0000313" key="1">
    <source>
        <dbReference type="EMBL" id="KAF4120748.1"/>
    </source>
</evidence>
<dbReference type="PANTHER" id="PTHR43861">
    <property type="entry name" value="TRANS-ACONITATE 2-METHYLTRANSFERASE-RELATED"/>
    <property type="match status" value="1"/>
</dbReference>
<dbReference type="InterPro" id="IPR029063">
    <property type="entry name" value="SAM-dependent_MTases_sf"/>
</dbReference>
<keyword evidence="1" id="KW-0489">Methyltransferase</keyword>
<dbReference type="GO" id="GO:0032259">
    <property type="term" value="P:methylation"/>
    <property type="evidence" value="ECO:0007669"/>
    <property type="project" value="UniProtKB-KW"/>
</dbReference>
<proteinExistence type="predicted"/>
<dbReference type="RefSeq" id="XP_035319400.1">
    <property type="nucleotide sequence ID" value="XM_035464730.1"/>
</dbReference>
<comment type="caution">
    <text evidence="1">The sequence shown here is derived from an EMBL/GenBank/DDBJ whole genome shotgun (WGS) entry which is preliminary data.</text>
</comment>
<gene>
    <name evidence="1" type="ORF">GMORB2_2752</name>
</gene>
<dbReference type="Proteomes" id="UP000749293">
    <property type="component" value="Unassembled WGS sequence"/>
</dbReference>
<sequence>MAHHHHHHHHVTISQLGEENAKHFDHVGIDMYSEPWVRVVTDQIFEEIRSEAGWIGVGKEESKLSSSVKVFDYACGNGVVSRSLGPFVSITRGMDVSSSMVEQYNIKAREDGYTEAQMHAVRGDLVADAQAFPDMTGFDLIVMSTALHHVEDPQGMIRTLADRMAPGGALIIIDGVAPSEGGGARVGDHPARKVVTRQGFERHELEGWFGNAGLEEVEWKLFSKSTQVPETMGGLSRMFFARGVKASN</sequence>
<dbReference type="EMBL" id="JAANYQ010000015">
    <property type="protein sequence ID" value="KAF4120748.1"/>
    <property type="molecule type" value="Genomic_DNA"/>
</dbReference>
<reference evidence="1" key="1">
    <citation type="submission" date="2020-03" db="EMBL/GenBank/DDBJ databases">
        <title>Site-based positive gene gene selection in Geosmithia morbida across the United States reveals a broad range of putative effectors and factors for local host and environmental adapation.</title>
        <authorList>
            <person name="Onufrak A."/>
            <person name="Murdoch R.W."/>
            <person name="Gazis R."/>
            <person name="Huff M."/>
            <person name="Staton M."/>
            <person name="Klingeman W."/>
            <person name="Hadziabdic D."/>
        </authorList>
    </citation>
    <scope>NUCLEOTIDE SEQUENCE</scope>
    <source>
        <strain evidence="1">1262</strain>
    </source>
</reference>
<evidence type="ECO:0000313" key="2">
    <source>
        <dbReference type="Proteomes" id="UP000749293"/>
    </source>
</evidence>
<accession>A0A9P4YS67</accession>
<dbReference type="GeneID" id="55968982"/>
<dbReference type="AlphaFoldDB" id="A0A9P4YS67"/>
<protein>
    <submittedName>
        <fullName evidence="1">SAM-dependent methyltransferase</fullName>
    </submittedName>
</protein>
<dbReference type="SUPFAM" id="SSF53335">
    <property type="entry name" value="S-adenosyl-L-methionine-dependent methyltransferases"/>
    <property type="match status" value="1"/>
</dbReference>
<dbReference type="Pfam" id="PF13489">
    <property type="entry name" value="Methyltransf_23"/>
    <property type="match status" value="1"/>
</dbReference>
<dbReference type="Gene3D" id="3.40.50.150">
    <property type="entry name" value="Vaccinia Virus protein VP39"/>
    <property type="match status" value="1"/>
</dbReference>
<dbReference type="GO" id="GO:0008168">
    <property type="term" value="F:methyltransferase activity"/>
    <property type="evidence" value="ECO:0007669"/>
    <property type="project" value="UniProtKB-KW"/>
</dbReference>
<dbReference type="OrthoDB" id="3647at2759"/>
<name>A0A9P4YS67_9HYPO</name>
<dbReference type="CDD" id="cd02440">
    <property type="entry name" value="AdoMet_MTases"/>
    <property type="match status" value="1"/>
</dbReference>
<keyword evidence="2" id="KW-1185">Reference proteome</keyword>